<evidence type="ECO:0000256" key="8">
    <source>
        <dbReference type="ARBA" id="ARBA00022989"/>
    </source>
</evidence>
<comment type="similarity">
    <text evidence="2">Belongs to the EccB family.</text>
</comment>
<dbReference type="Proteomes" id="UP000657385">
    <property type="component" value="Unassembled WGS sequence"/>
</dbReference>
<dbReference type="GO" id="GO:0016787">
    <property type="term" value="F:hydrolase activity"/>
    <property type="evidence" value="ECO:0007669"/>
    <property type="project" value="UniProtKB-KW"/>
</dbReference>
<comment type="subcellular location">
    <subcellularLocation>
        <location evidence="1">Cell membrane</location>
        <topology evidence="1">Single-pass membrane protein</topology>
    </subcellularLocation>
</comment>
<evidence type="ECO:0000256" key="4">
    <source>
        <dbReference type="ARBA" id="ARBA00022692"/>
    </source>
</evidence>
<evidence type="ECO:0000313" key="11">
    <source>
        <dbReference type="EMBL" id="MBF9072527.1"/>
    </source>
</evidence>
<keyword evidence="3" id="KW-1003">Cell membrane</keyword>
<dbReference type="EMBL" id="JADPRT010000017">
    <property type="protein sequence ID" value="MBF9072527.1"/>
    <property type="molecule type" value="Genomic_DNA"/>
</dbReference>
<dbReference type="InterPro" id="IPR044857">
    <property type="entry name" value="T7SS_EccB_R1"/>
</dbReference>
<keyword evidence="9 10" id="KW-0472">Membrane</keyword>
<evidence type="ECO:0000256" key="9">
    <source>
        <dbReference type="ARBA" id="ARBA00023136"/>
    </source>
</evidence>
<comment type="caution">
    <text evidence="11">The sequence shown here is derived from an EMBL/GenBank/DDBJ whole genome shotgun (WGS) entry which is preliminary data.</text>
</comment>
<evidence type="ECO:0000256" key="10">
    <source>
        <dbReference type="SAM" id="Phobius"/>
    </source>
</evidence>
<keyword evidence="12" id="KW-1185">Reference proteome</keyword>
<dbReference type="AlphaFoldDB" id="A0A931FF60"/>
<dbReference type="PANTHER" id="PTHR40765">
    <property type="entry name" value="ESX-2 SECRETION SYSTEM ATPASE ECCB2"/>
    <property type="match status" value="1"/>
</dbReference>
<dbReference type="GO" id="GO:0005576">
    <property type="term" value="C:extracellular region"/>
    <property type="evidence" value="ECO:0007669"/>
    <property type="project" value="TreeGrafter"/>
</dbReference>
<dbReference type="Gene3D" id="2.40.50.910">
    <property type="entry name" value="Type VII secretion system EccB, repeat 3 domain"/>
    <property type="match status" value="1"/>
</dbReference>
<keyword evidence="4 10" id="KW-0812">Transmembrane</keyword>
<evidence type="ECO:0000313" key="12">
    <source>
        <dbReference type="Proteomes" id="UP000657385"/>
    </source>
</evidence>
<dbReference type="GO" id="GO:0005524">
    <property type="term" value="F:ATP binding"/>
    <property type="evidence" value="ECO:0007669"/>
    <property type="project" value="UniProtKB-KW"/>
</dbReference>
<sequence>MQTRRDHLQAYQFAMGRLATALVSGDPGRGESPTKRAALGSVLGAGIVVLLCAGFGVYGLISPAPTDDWRTPGSIVLDQSTGSRYLYLDGVLRPVRNYASALLIAGKGATMRSVSAKSLANTPDGAPIGIPDAPDALPDASALLNGPWTRCLRPDLPAGESVDFTPAGRTSVVPADQQVLLTGPDGKLHLLWQGVSYLVPSTATLIALRLDTDQAVPAPDSWLRTLPAGAPLVAPALAGSGRPAGSVGGQAVKIGQLFTTTDGDSRTYVMTAGGLAPVSATTAALLAAEPGAAPVRQVSSTVMAAAPVAAPGNSPGTDLPDVLGARQLAVGSRSAVCELQHIAANGRTVAGTLVLEHGGSGTGGPAVDVPVGGGVFAVAQEDVVAQVSNPQEYLITDQGTAYPIDSTAAALLGLGSTSPVELPQSLLDVLPRGPVLSQSAAEATVGGGS</sequence>
<evidence type="ECO:0000256" key="6">
    <source>
        <dbReference type="ARBA" id="ARBA00022801"/>
    </source>
</evidence>
<keyword evidence="7" id="KW-0067">ATP-binding</keyword>
<reference evidence="11" key="1">
    <citation type="submission" date="2020-11" db="EMBL/GenBank/DDBJ databases">
        <title>Isolation and identification of active actinomycetes.</title>
        <authorList>
            <person name="Yu B."/>
        </authorList>
    </citation>
    <scope>NUCLEOTIDE SEQUENCE</scope>
    <source>
        <strain evidence="11">NEAU-YB345</strain>
    </source>
</reference>
<dbReference type="GO" id="GO:0005886">
    <property type="term" value="C:plasma membrane"/>
    <property type="evidence" value="ECO:0007669"/>
    <property type="project" value="UniProtKB-SubCell"/>
</dbReference>
<proteinExistence type="inferred from homology"/>
<dbReference type="InterPro" id="IPR007795">
    <property type="entry name" value="T7SS_EccB"/>
</dbReference>
<keyword evidence="8 10" id="KW-1133">Transmembrane helix</keyword>
<dbReference type="PANTHER" id="PTHR40765:SF2">
    <property type="entry name" value="ESX-2 SECRETION SYSTEM ATPASE ECCB2"/>
    <property type="match status" value="1"/>
</dbReference>
<evidence type="ECO:0000256" key="1">
    <source>
        <dbReference type="ARBA" id="ARBA00004162"/>
    </source>
</evidence>
<dbReference type="NCBIfam" id="TIGR03919">
    <property type="entry name" value="T7SS_EccB"/>
    <property type="match status" value="1"/>
</dbReference>
<dbReference type="Pfam" id="PF05108">
    <property type="entry name" value="T7SS_ESX1_EccB"/>
    <property type="match status" value="1"/>
</dbReference>
<dbReference type="RefSeq" id="WP_196197706.1">
    <property type="nucleotide sequence ID" value="NZ_JADPRT010000017.1"/>
</dbReference>
<gene>
    <name evidence="11" type="primary">eccB</name>
    <name evidence="11" type="ORF">I2501_31375</name>
</gene>
<keyword evidence="6" id="KW-0378">Hydrolase</keyword>
<dbReference type="InterPro" id="IPR042485">
    <property type="entry name" value="T7SS_EccB_R3"/>
</dbReference>
<evidence type="ECO:0000256" key="3">
    <source>
        <dbReference type="ARBA" id="ARBA00022475"/>
    </source>
</evidence>
<evidence type="ECO:0000256" key="5">
    <source>
        <dbReference type="ARBA" id="ARBA00022741"/>
    </source>
</evidence>
<organism evidence="11 12">
    <name type="scientific">Streptacidiphilus fuscans</name>
    <dbReference type="NCBI Taxonomy" id="2789292"/>
    <lineage>
        <taxon>Bacteria</taxon>
        <taxon>Bacillati</taxon>
        <taxon>Actinomycetota</taxon>
        <taxon>Actinomycetes</taxon>
        <taxon>Kitasatosporales</taxon>
        <taxon>Streptomycetaceae</taxon>
        <taxon>Streptacidiphilus</taxon>
    </lineage>
</organism>
<accession>A0A931FF60</accession>
<evidence type="ECO:0000256" key="7">
    <source>
        <dbReference type="ARBA" id="ARBA00022840"/>
    </source>
</evidence>
<feature type="transmembrane region" description="Helical" evidence="10">
    <location>
        <begin position="37"/>
        <end position="61"/>
    </location>
</feature>
<evidence type="ECO:0000256" key="2">
    <source>
        <dbReference type="ARBA" id="ARBA00008149"/>
    </source>
</evidence>
<protein>
    <submittedName>
        <fullName evidence="11">Type VII secretion protein EccB</fullName>
    </submittedName>
</protein>
<keyword evidence="5" id="KW-0547">Nucleotide-binding</keyword>
<name>A0A931FF60_9ACTN</name>
<dbReference type="Gene3D" id="3.30.2390.20">
    <property type="entry name" value="Type VII secretion system EccB, repeat 1 domain"/>
    <property type="match status" value="1"/>
</dbReference>